<proteinExistence type="predicted"/>
<reference evidence="2" key="1">
    <citation type="journal article" date="2023" name="G3 (Bethesda)">
        <title>Genome assembly and association tests identify interacting loci associated with vigor, precocity, and sex in interspecific pistachio rootstocks.</title>
        <authorList>
            <person name="Palmer W."/>
            <person name="Jacygrad E."/>
            <person name="Sagayaradj S."/>
            <person name="Cavanaugh K."/>
            <person name="Han R."/>
            <person name="Bertier L."/>
            <person name="Beede B."/>
            <person name="Kafkas S."/>
            <person name="Golino D."/>
            <person name="Preece J."/>
            <person name="Michelmore R."/>
        </authorList>
    </citation>
    <scope>NUCLEOTIDE SEQUENCE [LARGE SCALE GENOMIC DNA]</scope>
</reference>
<name>A0ACC1ATE3_9ROSI</name>
<keyword evidence="2" id="KW-1185">Reference proteome</keyword>
<evidence type="ECO:0000313" key="1">
    <source>
        <dbReference type="EMBL" id="KAJ0089942.1"/>
    </source>
</evidence>
<sequence length="273" mass="30965">MAKTESESVSEMVITLESVRESLIRQEDTIVFSLIERAKYPRNSPLYDLSYASIPGFSGSLFQYIVSHSENLQAVNVLTKMLNDLLCNRLGDMKTQKNILSFPDNIPGSLLPPHNYPQVLHPPSASININSTIWDKYVNQLLPVLVAEGDDGNYASTATSDLDCLQALSRRIHYGKYVAEVKFREAPQDYEPLIRAKDSDALMKLLTFEHVEEMVKRRVEKKAMIFGQEVALFSNGTEGKCKIDPSIVSKLYEDWVMPLTKVVEVEYLLRRLD</sequence>
<organism evidence="1 2">
    <name type="scientific">Pistacia atlantica</name>
    <dbReference type="NCBI Taxonomy" id="434234"/>
    <lineage>
        <taxon>Eukaryota</taxon>
        <taxon>Viridiplantae</taxon>
        <taxon>Streptophyta</taxon>
        <taxon>Embryophyta</taxon>
        <taxon>Tracheophyta</taxon>
        <taxon>Spermatophyta</taxon>
        <taxon>Magnoliopsida</taxon>
        <taxon>eudicotyledons</taxon>
        <taxon>Gunneridae</taxon>
        <taxon>Pentapetalae</taxon>
        <taxon>rosids</taxon>
        <taxon>malvids</taxon>
        <taxon>Sapindales</taxon>
        <taxon>Anacardiaceae</taxon>
        <taxon>Pistacia</taxon>
    </lineage>
</organism>
<evidence type="ECO:0000313" key="2">
    <source>
        <dbReference type="Proteomes" id="UP001164250"/>
    </source>
</evidence>
<accession>A0ACC1ATE3</accession>
<dbReference type="EMBL" id="CM047904">
    <property type="protein sequence ID" value="KAJ0089942.1"/>
    <property type="molecule type" value="Genomic_DNA"/>
</dbReference>
<dbReference type="Proteomes" id="UP001164250">
    <property type="component" value="Chromosome 8"/>
</dbReference>
<protein>
    <submittedName>
        <fullName evidence="1">Uncharacterized protein</fullName>
    </submittedName>
</protein>
<gene>
    <name evidence="1" type="ORF">Patl1_12584</name>
</gene>
<comment type="caution">
    <text evidence="1">The sequence shown here is derived from an EMBL/GenBank/DDBJ whole genome shotgun (WGS) entry which is preliminary data.</text>
</comment>